<evidence type="ECO:0000259" key="5">
    <source>
        <dbReference type="PROSITE" id="PS51898"/>
    </source>
</evidence>
<dbReference type="GO" id="GO:0003677">
    <property type="term" value="F:DNA binding"/>
    <property type="evidence" value="ECO:0007669"/>
    <property type="project" value="UniProtKB-UniRule"/>
</dbReference>
<feature type="domain" description="Tyr recombinase" evidence="5">
    <location>
        <begin position="110"/>
        <end position="167"/>
    </location>
</feature>
<evidence type="ECO:0000313" key="7">
    <source>
        <dbReference type="EMBL" id="QEW08391.1"/>
    </source>
</evidence>
<keyword evidence="2 4" id="KW-0238">DNA-binding</keyword>
<dbReference type="InterPro" id="IPR002104">
    <property type="entry name" value="Integrase_catalytic"/>
</dbReference>
<keyword evidence="3" id="KW-0233">DNA recombination</keyword>
<dbReference type="KEGG" id="nik:F5I99_18930"/>
<proteinExistence type="predicted"/>
<dbReference type="Gene3D" id="1.10.150.130">
    <property type="match status" value="1"/>
</dbReference>
<reference evidence="7 8" key="1">
    <citation type="submission" date="2019-09" db="EMBL/GenBank/DDBJ databases">
        <title>Nitrincola iocasae sp. nov., a bacterium isolated from the sediment collected at a cold seep field in South China Sea.</title>
        <authorList>
            <person name="Zhang H."/>
            <person name="Wang H."/>
            <person name="Li C."/>
        </authorList>
    </citation>
    <scope>NUCLEOTIDE SEQUENCE [LARGE SCALE GENOMIC DNA]</scope>
    <source>
        <strain evidence="7 8">KXZD1103</strain>
    </source>
</reference>
<dbReference type="Proteomes" id="UP000325606">
    <property type="component" value="Chromosome"/>
</dbReference>
<dbReference type="GO" id="GO:0006310">
    <property type="term" value="P:DNA recombination"/>
    <property type="evidence" value="ECO:0007669"/>
    <property type="project" value="UniProtKB-KW"/>
</dbReference>
<dbReference type="EMBL" id="CP044222">
    <property type="protein sequence ID" value="QEW08391.1"/>
    <property type="molecule type" value="Genomic_DNA"/>
</dbReference>
<keyword evidence="1" id="KW-0229">DNA integration</keyword>
<dbReference type="PROSITE" id="PS51900">
    <property type="entry name" value="CB"/>
    <property type="match status" value="1"/>
</dbReference>
<dbReference type="SUPFAM" id="SSF56349">
    <property type="entry name" value="DNA breaking-rejoining enzymes"/>
    <property type="match status" value="1"/>
</dbReference>
<name>A0A5J6LK63_9GAMM</name>
<evidence type="ECO:0000256" key="2">
    <source>
        <dbReference type="ARBA" id="ARBA00023125"/>
    </source>
</evidence>
<accession>A0A5J6LK63</accession>
<keyword evidence="8" id="KW-1185">Reference proteome</keyword>
<dbReference type="Pfam" id="PF00589">
    <property type="entry name" value="Phage_integrase"/>
    <property type="match status" value="1"/>
</dbReference>
<organism evidence="7 8">
    <name type="scientific">Nitrincola iocasae</name>
    <dbReference type="NCBI Taxonomy" id="2614693"/>
    <lineage>
        <taxon>Bacteria</taxon>
        <taxon>Pseudomonadati</taxon>
        <taxon>Pseudomonadota</taxon>
        <taxon>Gammaproteobacteria</taxon>
        <taxon>Oceanospirillales</taxon>
        <taxon>Oceanospirillaceae</taxon>
        <taxon>Nitrincola</taxon>
    </lineage>
</organism>
<feature type="domain" description="Core-binding (CB)" evidence="6">
    <location>
        <begin position="6"/>
        <end position="93"/>
    </location>
</feature>
<evidence type="ECO:0000256" key="1">
    <source>
        <dbReference type="ARBA" id="ARBA00022908"/>
    </source>
</evidence>
<dbReference type="PROSITE" id="PS51898">
    <property type="entry name" value="TYR_RECOMBINASE"/>
    <property type="match status" value="1"/>
</dbReference>
<evidence type="ECO:0000256" key="3">
    <source>
        <dbReference type="ARBA" id="ARBA00023172"/>
    </source>
</evidence>
<dbReference type="InterPro" id="IPR044068">
    <property type="entry name" value="CB"/>
</dbReference>
<dbReference type="AlphaFoldDB" id="A0A5J6LK63"/>
<protein>
    <submittedName>
        <fullName evidence="7">Tyrosine-type recombinase/integrase</fullName>
    </submittedName>
</protein>
<dbReference type="InterPro" id="IPR013762">
    <property type="entry name" value="Integrase-like_cat_sf"/>
</dbReference>
<dbReference type="InterPro" id="IPR011010">
    <property type="entry name" value="DNA_brk_join_enz"/>
</dbReference>
<evidence type="ECO:0000313" key="8">
    <source>
        <dbReference type="Proteomes" id="UP000325606"/>
    </source>
</evidence>
<dbReference type="InterPro" id="IPR004107">
    <property type="entry name" value="Integrase_SAM-like_N"/>
</dbReference>
<evidence type="ECO:0000256" key="4">
    <source>
        <dbReference type="PROSITE-ProRule" id="PRU01248"/>
    </source>
</evidence>
<dbReference type="InterPro" id="IPR010998">
    <property type="entry name" value="Integrase_recombinase_N"/>
</dbReference>
<dbReference type="Pfam" id="PF13495">
    <property type="entry name" value="Phage_int_SAM_4"/>
    <property type="match status" value="1"/>
</dbReference>
<gene>
    <name evidence="7" type="ORF">F5I99_18930</name>
</gene>
<sequence length="167" mass="19488">MDDIPPPLPANPVRFMDQFRACVRTRHLAYRTEKTYCGWVKDFIYFHQKRHPQEMGAIEVDAWLSYLANQRNVAINTQKTALNAIVFLYKHFLHKDLGQLAFTRTNKGRRLPTVFSHDEAMRVLGFMEGDHKLVASLMYGSGLRVMESVRLRVQDVDFSQQCLIIRD</sequence>
<dbReference type="RefSeq" id="WP_151058759.1">
    <property type="nucleotide sequence ID" value="NZ_CP044222.1"/>
</dbReference>
<evidence type="ECO:0000259" key="6">
    <source>
        <dbReference type="PROSITE" id="PS51900"/>
    </source>
</evidence>
<dbReference type="Gene3D" id="1.10.443.10">
    <property type="entry name" value="Intergrase catalytic core"/>
    <property type="match status" value="1"/>
</dbReference>
<dbReference type="GO" id="GO:0015074">
    <property type="term" value="P:DNA integration"/>
    <property type="evidence" value="ECO:0007669"/>
    <property type="project" value="UniProtKB-KW"/>
</dbReference>